<reference evidence="1" key="1">
    <citation type="submission" date="2022-10" db="EMBL/GenBank/DDBJ databases">
        <authorList>
            <person name="Chen Y."/>
            <person name="Dougan E. K."/>
            <person name="Chan C."/>
            <person name="Rhodes N."/>
            <person name="Thang M."/>
        </authorList>
    </citation>
    <scope>NUCLEOTIDE SEQUENCE</scope>
</reference>
<protein>
    <submittedName>
        <fullName evidence="1">Uncharacterized protein</fullName>
    </submittedName>
</protein>
<dbReference type="AlphaFoldDB" id="A0A9P1DQB2"/>
<dbReference type="EMBL" id="CAMXCT030006335">
    <property type="protein sequence ID" value="CAL4801732.1"/>
    <property type="molecule type" value="Genomic_DNA"/>
</dbReference>
<keyword evidence="3" id="KW-1185">Reference proteome</keyword>
<accession>A0A9P1DQB2</accession>
<dbReference type="Proteomes" id="UP001152797">
    <property type="component" value="Unassembled WGS sequence"/>
</dbReference>
<dbReference type="EMBL" id="CAMXCT020006335">
    <property type="protein sequence ID" value="CAL1167795.1"/>
    <property type="molecule type" value="Genomic_DNA"/>
</dbReference>
<reference evidence="2" key="2">
    <citation type="submission" date="2024-04" db="EMBL/GenBank/DDBJ databases">
        <authorList>
            <person name="Chen Y."/>
            <person name="Shah S."/>
            <person name="Dougan E. K."/>
            <person name="Thang M."/>
            <person name="Chan C."/>
        </authorList>
    </citation>
    <scope>NUCLEOTIDE SEQUENCE [LARGE SCALE GENOMIC DNA]</scope>
</reference>
<comment type="caution">
    <text evidence="1">The sequence shown here is derived from an EMBL/GenBank/DDBJ whole genome shotgun (WGS) entry which is preliminary data.</text>
</comment>
<organism evidence="1">
    <name type="scientific">Cladocopium goreaui</name>
    <dbReference type="NCBI Taxonomy" id="2562237"/>
    <lineage>
        <taxon>Eukaryota</taxon>
        <taxon>Sar</taxon>
        <taxon>Alveolata</taxon>
        <taxon>Dinophyceae</taxon>
        <taxon>Suessiales</taxon>
        <taxon>Symbiodiniaceae</taxon>
        <taxon>Cladocopium</taxon>
    </lineage>
</organism>
<dbReference type="EMBL" id="CAMXCT010006335">
    <property type="protein sequence ID" value="CAI4014420.1"/>
    <property type="molecule type" value="Genomic_DNA"/>
</dbReference>
<name>A0A9P1DQB2_9DINO</name>
<evidence type="ECO:0000313" key="1">
    <source>
        <dbReference type="EMBL" id="CAI4014420.1"/>
    </source>
</evidence>
<proteinExistence type="predicted"/>
<gene>
    <name evidence="1" type="ORF">C1SCF055_LOCUS39326</name>
</gene>
<evidence type="ECO:0000313" key="3">
    <source>
        <dbReference type="Proteomes" id="UP001152797"/>
    </source>
</evidence>
<evidence type="ECO:0000313" key="2">
    <source>
        <dbReference type="EMBL" id="CAL1167795.1"/>
    </source>
</evidence>
<dbReference type="OrthoDB" id="406239at2759"/>
<sequence length="253" mass="28849">MFRPDLSPMASQKNEPQLTKFHWADGTLQTLGRVDRNTIEWQTNHSNPEWLQVLYLQVIWERKTLAVRRAQCPFLLQLCSAASEVSVRYVVDVFPPLARSATGAQNPDFYAMCPRLALGEHGLGFRKTCPRDGRPNCSLLDALEDQYSGKVTHFVSWCWGYTLQDFVSAVSAWLRRSQLTPDDVFLWVCFFCNNQYRIMDEGTKTGSDELKAVFETHLAEAGQMFFDGKQASIAMRGARILSHFLFSETFANS</sequence>